<sequence length="130" mass="14193">MPVLGVGSAGTFGTPVAYVTIAKDDAPSWVTPLPGDYAPGSDAIRIPRSAVTDLGGWDWYALFAGEWCWVANVREERLLIVTSSYSTAMSNPWEWKGSRNDGWSRWVDADEVVLEARWQPSVDPSEGSAT</sequence>
<evidence type="ECO:0000313" key="1">
    <source>
        <dbReference type="EMBL" id="KAA9108293.1"/>
    </source>
</evidence>
<dbReference type="EMBL" id="VYSA01000002">
    <property type="protein sequence ID" value="KAA9108293.1"/>
    <property type="molecule type" value="Genomic_DNA"/>
</dbReference>
<dbReference type="OrthoDB" id="5075198at2"/>
<keyword evidence="2" id="KW-1185">Reference proteome</keyword>
<reference evidence="2" key="1">
    <citation type="submission" date="2019-09" db="EMBL/GenBank/DDBJ databases">
        <title>Mumia zhuanghuii sp. nov. isolated from the intestinal contents of plateau pika (Ochotona curzoniae) in the Qinghai-Tibet plateau of China.</title>
        <authorList>
            <person name="Tian Z."/>
        </authorList>
    </citation>
    <scope>NUCLEOTIDE SEQUENCE [LARGE SCALE GENOMIC DNA]</scope>
    <source>
        <strain evidence="2">JCM 30598</strain>
    </source>
</reference>
<proteinExistence type="predicted"/>
<accession>A0A5J5J4P1</accession>
<dbReference type="Proteomes" id="UP000325827">
    <property type="component" value="Unassembled WGS sequence"/>
</dbReference>
<comment type="caution">
    <text evidence="1">The sequence shown here is derived from an EMBL/GenBank/DDBJ whole genome shotgun (WGS) entry which is preliminary data.</text>
</comment>
<protein>
    <submittedName>
        <fullName evidence="1">Uncharacterized protein</fullName>
    </submittedName>
</protein>
<gene>
    <name evidence="1" type="ORF">F6B43_12930</name>
</gene>
<dbReference type="RefSeq" id="WP_150449325.1">
    <property type="nucleotide sequence ID" value="NZ_VYSA01000002.1"/>
</dbReference>
<name>A0A5J5J4P1_9MICO</name>
<dbReference type="AlphaFoldDB" id="A0A5J5J4P1"/>
<organism evidence="1 2">
    <name type="scientific">Microbacterium rhizomatis</name>
    <dbReference type="NCBI Taxonomy" id="1631477"/>
    <lineage>
        <taxon>Bacteria</taxon>
        <taxon>Bacillati</taxon>
        <taxon>Actinomycetota</taxon>
        <taxon>Actinomycetes</taxon>
        <taxon>Micrococcales</taxon>
        <taxon>Microbacteriaceae</taxon>
        <taxon>Microbacterium</taxon>
    </lineage>
</organism>
<evidence type="ECO:0000313" key="2">
    <source>
        <dbReference type="Proteomes" id="UP000325827"/>
    </source>
</evidence>